<accession>A0A149TLP5</accession>
<sequence>MSDLITRTQAADYINAAKNLLPNGDAWNKNPDSNMSKFVDGLNQEKQRFDDAACDLLVDLFPATTTNFIDIWETAVGLPSKCVTSDSSDDERRGQIVARLTMTGSISKDFYINHARSMGFTIKVVEYGGIVPGVYSFGDEVGTMDDESEVYAVTFVSIDNPNIAFLECEFSDLIPAMCSAYFYYNPNFTE</sequence>
<dbReference type="InterPro" id="IPR018755">
    <property type="entry name" value="Phage_Mu_Gp48"/>
</dbReference>
<dbReference type="Proteomes" id="UP000075636">
    <property type="component" value="Unassembled WGS sequence"/>
</dbReference>
<evidence type="ECO:0000313" key="1">
    <source>
        <dbReference type="EMBL" id="KXV49736.1"/>
    </source>
</evidence>
<name>A0A149TLP5_9PROT</name>
<evidence type="ECO:0008006" key="3">
    <source>
        <dbReference type="Google" id="ProtNLM"/>
    </source>
</evidence>
<organism evidence="1 2">
    <name type="scientific">Gluconobacter albidus</name>
    <dbReference type="NCBI Taxonomy" id="318683"/>
    <lineage>
        <taxon>Bacteria</taxon>
        <taxon>Pseudomonadati</taxon>
        <taxon>Pseudomonadota</taxon>
        <taxon>Alphaproteobacteria</taxon>
        <taxon>Acetobacterales</taxon>
        <taxon>Acetobacteraceae</taxon>
        <taxon>Gluconobacter</taxon>
    </lineage>
</organism>
<dbReference type="Pfam" id="PF10076">
    <property type="entry name" value="Phage_Mu_Gp48"/>
    <property type="match status" value="1"/>
</dbReference>
<dbReference type="RefSeq" id="WP_062106579.1">
    <property type="nucleotide sequence ID" value="NZ_LHZR01000091.1"/>
</dbReference>
<dbReference type="OrthoDB" id="7276605at2"/>
<reference evidence="1 2" key="1">
    <citation type="submission" date="2015-06" db="EMBL/GenBank/DDBJ databases">
        <title>Improved classification and identification of acetic acid bacteria using matrix-assisted laser desorption/ionization time-of-flight mass spectrometry; Gluconobacter nephelii and Gluconobacter uchimurae are later heterotypic synonyms of Gluconobacter japonicus and Gluconobacter oxydans, respectively.</title>
        <authorList>
            <person name="Li L."/>
            <person name="Cleenwerck I."/>
            <person name="De Vuyst L."/>
            <person name="Vandamme P."/>
        </authorList>
    </citation>
    <scope>NUCLEOTIDE SEQUENCE [LARGE SCALE GENOMIC DNA]</scope>
    <source>
        <strain evidence="1 2">LMG 1768</strain>
    </source>
</reference>
<comment type="caution">
    <text evidence="1">The sequence shown here is derived from an EMBL/GenBank/DDBJ whole genome shotgun (WGS) entry which is preliminary data.</text>
</comment>
<evidence type="ECO:0000313" key="2">
    <source>
        <dbReference type="Proteomes" id="UP000075636"/>
    </source>
</evidence>
<gene>
    <name evidence="1" type="ORF">AD945_03660</name>
</gene>
<proteinExistence type="predicted"/>
<protein>
    <recommendedName>
        <fullName evidence="3">Phage tail protein</fullName>
    </recommendedName>
</protein>
<dbReference type="PATRIC" id="fig|318683.6.peg.3231"/>
<dbReference type="AlphaFoldDB" id="A0A149TLP5"/>
<dbReference type="EMBL" id="LHZR01000091">
    <property type="protein sequence ID" value="KXV49736.1"/>
    <property type="molecule type" value="Genomic_DNA"/>
</dbReference>